<evidence type="ECO:0000256" key="13">
    <source>
        <dbReference type="ARBA" id="ARBA00022989"/>
    </source>
</evidence>
<comment type="subcellular location">
    <subcellularLocation>
        <location evidence="2">Cell membrane</location>
        <topology evidence="2">Multi-pass membrane protein</topology>
    </subcellularLocation>
</comment>
<gene>
    <name evidence="20" type="ORF">SAMN05878503_101303</name>
</gene>
<keyword evidence="16" id="KW-0594">Phospholipid biosynthesis</keyword>
<keyword evidence="13 19" id="KW-1133">Transmembrane helix</keyword>
<evidence type="ECO:0000256" key="15">
    <source>
        <dbReference type="ARBA" id="ARBA00023136"/>
    </source>
</evidence>
<evidence type="ECO:0000256" key="10">
    <source>
        <dbReference type="ARBA" id="ARBA00022679"/>
    </source>
</evidence>
<evidence type="ECO:0000256" key="12">
    <source>
        <dbReference type="ARBA" id="ARBA00022695"/>
    </source>
</evidence>
<keyword evidence="9" id="KW-0444">Lipid biosynthesis</keyword>
<evidence type="ECO:0000256" key="7">
    <source>
        <dbReference type="ARBA" id="ARBA00019373"/>
    </source>
</evidence>
<reference evidence="21" key="1">
    <citation type="submission" date="2017-08" db="EMBL/GenBank/DDBJ databases">
        <authorList>
            <person name="Varghese N."/>
            <person name="Submissions S."/>
        </authorList>
    </citation>
    <scope>NUCLEOTIDE SEQUENCE [LARGE SCALE GENOMIC DNA]</scope>
    <source>
        <strain evidence="21">JA234</strain>
    </source>
</reference>
<dbReference type="Pfam" id="PF01148">
    <property type="entry name" value="CTP_transf_1"/>
    <property type="match status" value="1"/>
</dbReference>
<dbReference type="EMBL" id="OAOQ01000001">
    <property type="protein sequence ID" value="SNX67666.1"/>
    <property type="molecule type" value="Genomic_DNA"/>
</dbReference>
<dbReference type="OrthoDB" id="9799199at2"/>
<evidence type="ECO:0000256" key="8">
    <source>
        <dbReference type="ARBA" id="ARBA00022475"/>
    </source>
</evidence>
<feature type="transmembrane region" description="Helical" evidence="19">
    <location>
        <begin position="64"/>
        <end position="84"/>
    </location>
</feature>
<feature type="transmembrane region" description="Helical" evidence="19">
    <location>
        <begin position="138"/>
        <end position="159"/>
    </location>
</feature>
<feature type="transmembrane region" description="Helical" evidence="19">
    <location>
        <begin position="20"/>
        <end position="52"/>
    </location>
</feature>
<dbReference type="GO" id="GO:0004605">
    <property type="term" value="F:phosphatidate cytidylyltransferase activity"/>
    <property type="evidence" value="ECO:0007669"/>
    <property type="project" value="UniProtKB-EC"/>
</dbReference>
<dbReference type="PANTHER" id="PTHR46382:SF1">
    <property type="entry name" value="PHOSPHATIDATE CYTIDYLYLTRANSFERASE"/>
    <property type="match status" value="1"/>
</dbReference>
<feature type="transmembrane region" description="Helical" evidence="19">
    <location>
        <begin position="180"/>
        <end position="207"/>
    </location>
</feature>
<dbReference type="UniPathway" id="UPA00557">
    <property type="reaction ID" value="UER00614"/>
</dbReference>
<keyword evidence="8" id="KW-1003">Cell membrane</keyword>
<keyword evidence="14" id="KW-0443">Lipid metabolism</keyword>
<keyword evidence="21" id="KW-1185">Reference proteome</keyword>
<evidence type="ECO:0000256" key="19">
    <source>
        <dbReference type="SAM" id="Phobius"/>
    </source>
</evidence>
<comment type="catalytic activity">
    <reaction evidence="1 18">
        <text>a 1,2-diacyl-sn-glycero-3-phosphate + CTP + H(+) = a CDP-1,2-diacyl-sn-glycerol + diphosphate</text>
        <dbReference type="Rhea" id="RHEA:16229"/>
        <dbReference type="ChEBI" id="CHEBI:15378"/>
        <dbReference type="ChEBI" id="CHEBI:33019"/>
        <dbReference type="ChEBI" id="CHEBI:37563"/>
        <dbReference type="ChEBI" id="CHEBI:58332"/>
        <dbReference type="ChEBI" id="CHEBI:58608"/>
        <dbReference type="EC" id="2.7.7.41"/>
    </reaction>
</comment>
<feature type="transmembrane region" description="Helical" evidence="19">
    <location>
        <begin position="90"/>
        <end position="107"/>
    </location>
</feature>
<evidence type="ECO:0000313" key="20">
    <source>
        <dbReference type="EMBL" id="SNX67666.1"/>
    </source>
</evidence>
<comment type="similarity">
    <text evidence="5 18">Belongs to the CDS family.</text>
</comment>
<dbReference type="GO" id="GO:0016024">
    <property type="term" value="P:CDP-diacylglycerol biosynthetic process"/>
    <property type="evidence" value="ECO:0007669"/>
    <property type="project" value="UniProtKB-UniPathway"/>
</dbReference>
<evidence type="ECO:0000256" key="2">
    <source>
        <dbReference type="ARBA" id="ARBA00004651"/>
    </source>
</evidence>
<evidence type="ECO:0000256" key="3">
    <source>
        <dbReference type="ARBA" id="ARBA00005119"/>
    </source>
</evidence>
<feature type="transmembrane region" description="Helical" evidence="19">
    <location>
        <begin position="250"/>
        <end position="269"/>
    </location>
</feature>
<comment type="pathway">
    <text evidence="3 18">Phospholipid metabolism; CDP-diacylglycerol biosynthesis; CDP-diacylglycerol from sn-glycerol 3-phosphate: step 3/3.</text>
</comment>
<evidence type="ECO:0000256" key="16">
    <source>
        <dbReference type="ARBA" id="ARBA00023209"/>
    </source>
</evidence>
<protein>
    <recommendedName>
        <fullName evidence="7 18">Phosphatidate cytidylyltransferase</fullName>
        <ecNumber evidence="6 18">2.7.7.41</ecNumber>
    </recommendedName>
</protein>
<evidence type="ECO:0000256" key="14">
    <source>
        <dbReference type="ARBA" id="ARBA00023098"/>
    </source>
</evidence>
<dbReference type="EC" id="2.7.7.41" evidence="6 18"/>
<keyword evidence="11 18" id="KW-0812">Transmembrane</keyword>
<name>A0A285CKW1_9RHOB</name>
<proteinExistence type="inferred from homology"/>
<evidence type="ECO:0000256" key="11">
    <source>
        <dbReference type="ARBA" id="ARBA00022692"/>
    </source>
</evidence>
<evidence type="ECO:0000256" key="18">
    <source>
        <dbReference type="RuleBase" id="RU003938"/>
    </source>
</evidence>
<feature type="transmembrane region" description="Helical" evidence="19">
    <location>
        <begin position="114"/>
        <end position="132"/>
    </location>
</feature>
<dbReference type="Proteomes" id="UP000219467">
    <property type="component" value="Unassembled WGS sequence"/>
</dbReference>
<keyword evidence="15 19" id="KW-0472">Membrane</keyword>
<evidence type="ECO:0000256" key="5">
    <source>
        <dbReference type="ARBA" id="ARBA00010185"/>
    </source>
</evidence>
<evidence type="ECO:0000256" key="9">
    <source>
        <dbReference type="ARBA" id="ARBA00022516"/>
    </source>
</evidence>
<comment type="pathway">
    <text evidence="4">Lipid metabolism.</text>
</comment>
<dbReference type="GO" id="GO:0005886">
    <property type="term" value="C:plasma membrane"/>
    <property type="evidence" value="ECO:0007669"/>
    <property type="project" value="UniProtKB-SubCell"/>
</dbReference>
<evidence type="ECO:0000256" key="6">
    <source>
        <dbReference type="ARBA" id="ARBA00012487"/>
    </source>
</evidence>
<keyword evidence="12 18" id="KW-0548">Nucleotidyltransferase</keyword>
<dbReference type="PROSITE" id="PS01315">
    <property type="entry name" value="CDS"/>
    <property type="match status" value="1"/>
</dbReference>
<evidence type="ECO:0000256" key="1">
    <source>
        <dbReference type="ARBA" id="ARBA00001698"/>
    </source>
</evidence>
<dbReference type="PANTHER" id="PTHR46382">
    <property type="entry name" value="PHOSPHATIDATE CYTIDYLYLTRANSFERASE"/>
    <property type="match status" value="1"/>
</dbReference>
<keyword evidence="17" id="KW-1208">Phospholipid metabolism</keyword>
<keyword evidence="10 18" id="KW-0808">Transferase</keyword>
<accession>A0A285CKW1</accession>
<dbReference type="InterPro" id="IPR000374">
    <property type="entry name" value="PC_trans"/>
</dbReference>
<dbReference type="RefSeq" id="WP_097028903.1">
    <property type="nucleotide sequence ID" value="NZ_OAOQ01000001.1"/>
</dbReference>
<evidence type="ECO:0000256" key="4">
    <source>
        <dbReference type="ARBA" id="ARBA00005189"/>
    </source>
</evidence>
<evidence type="ECO:0000256" key="17">
    <source>
        <dbReference type="ARBA" id="ARBA00023264"/>
    </source>
</evidence>
<dbReference type="AlphaFoldDB" id="A0A285CKW1"/>
<organism evidence="20 21">
    <name type="scientific">Cereibacter ovatus</name>
    <dbReference type="NCBI Taxonomy" id="439529"/>
    <lineage>
        <taxon>Bacteria</taxon>
        <taxon>Pseudomonadati</taxon>
        <taxon>Pseudomonadota</taxon>
        <taxon>Alphaproteobacteria</taxon>
        <taxon>Rhodobacterales</taxon>
        <taxon>Paracoccaceae</taxon>
        <taxon>Cereibacter</taxon>
    </lineage>
</organism>
<sequence length="274" mass="27931">MTSMDNPKGRWGDLQSRTASAVVMVLVGGAAVIWGGLPFAALVVVSSGLMLWELARMTAPGRPWINAAVGGLGAVVLAVLVMALELPRDFLVAVPLLALAPVAGLQGERGDRGIFLAYGLALMLAGAGLLSLRATGGAATILWLVLVVGASDVMGYFAGRSLGGPKFWPAVSPKKTWSGTVAGWLGAAIVGLGFVLITGAGWGLIILSPVIALAGQLGDIVESWIKRRSGVKDSSSLIPGHGGVLDRFDALAGAVLAVLVLGLLVDLPLPEMGN</sequence>
<evidence type="ECO:0000313" key="21">
    <source>
        <dbReference type="Proteomes" id="UP000219467"/>
    </source>
</evidence>